<dbReference type="InterPro" id="IPR051474">
    <property type="entry name" value="Anti-sigma-K/W_factor"/>
</dbReference>
<evidence type="ECO:0000256" key="1">
    <source>
        <dbReference type="ARBA" id="ARBA00004167"/>
    </source>
</evidence>
<dbReference type="PANTHER" id="PTHR37461">
    <property type="entry name" value="ANTI-SIGMA-K FACTOR RSKA"/>
    <property type="match status" value="1"/>
</dbReference>
<evidence type="ECO:0000259" key="10">
    <source>
        <dbReference type="Pfam" id="PF10099"/>
    </source>
</evidence>
<evidence type="ECO:0000256" key="9">
    <source>
        <dbReference type="SAM" id="Phobius"/>
    </source>
</evidence>
<dbReference type="InterPro" id="IPR041916">
    <property type="entry name" value="Anti_sigma_zinc_sf"/>
</dbReference>
<evidence type="ECO:0000256" key="2">
    <source>
        <dbReference type="ARBA" id="ARBA00004236"/>
    </source>
</evidence>
<keyword evidence="6 9" id="KW-0472">Membrane</keyword>
<dbReference type="AlphaFoldDB" id="A0A9X3WK31"/>
<dbReference type="EMBL" id="JAMQKC010000030">
    <property type="protein sequence ID" value="MDC3418531.1"/>
    <property type="molecule type" value="Genomic_DNA"/>
</dbReference>
<dbReference type="GO" id="GO:0005886">
    <property type="term" value="C:plasma membrane"/>
    <property type="evidence" value="ECO:0007669"/>
    <property type="project" value="UniProtKB-SubCell"/>
</dbReference>
<comment type="subcellular location">
    <subcellularLocation>
        <location evidence="2">Cell membrane</location>
    </subcellularLocation>
    <subcellularLocation>
        <location evidence="1">Membrane</location>
        <topology evidence="1">Single-pass membrane protein</topology>
    </subcellularLocation>
</comment>
<accession>A0A9X3WK31</accession>
<keyword evidence="12" id="KW-1185">Reference proteome</keyword>
<reference evidence="11" key="1">
    <citation type="submission" date="2022-06" db="EMBL/GenBank/DDBJ databases">
        <title>Aquibacillus sp. a new bacterium isolated from soil saline samples.</title>
        <authorList>
            <person name="Galisteo C."/>
            <person name="De La Haba R."/>
            <person name="Sanchez-Porro C."/>
            <person name="Ventosa A."/>
        </authorList>
    </citation>
    <scope>NUCLEOTIDE SEQUENCE</scope>
    <source>
        <strain evidence="11">3ASR75-54</strain>
    </source>
</reference>
<protein>
    <recommendedName>
        <fullName evidence="8">Regulator of SigK</fullName>
    </recommendedName>
    <alternativeName>
        <fullName evidence="7">Sigma-K anti-sigma factor RskA</fullName>
    </alternativeName>
</protein>
<keyword evidence="5 9" id="KW-1133">Transmembrane helix</keyword>
<keyword evidence="3" id="KW-1003">Cell membrane</keyword>
<dbReference type="GO" id="GO:0016989">
    <property type="term" value="F:sigma factor antagonist activity"/>
    <property type="evidence" value="ECO:0007669"/>
    <property type="project" value="TreeGrafter"/>
</dbReference>
<evidence type="ECO:0000256" key="8">
    <source>
        <dbReference type="ARBA" id="ARBA00030803"/>
    </source>
</evidence>
<comment type="caution">
    <text evidence="11">The sequence shown here is derived from an EMBL/GenBank/DDBJ whole genome shotgun (WGS) entry which is preliminary data.</text>
</comment>
<dbReference type="Gene3D" id="1.10.10.1320">
    <property type="entry name" value="Anti-sigma factor, zinc-finger domain"/>
    <property type="match status" value="1"/>
</dbReference>
<keyword evidence="4 9" id="KW-0812">Transmembrane</keyword>
<dbReference type="PANTHER" id="PTHR37461:SF1">
    <property type="entry name" value="ANTI-SIGMA-K FACTOR RSKA"/>
    <property type="match status" value="1"/>
</dbReference>
<feature type="domain" description="Anti-sigma K factor RskA C-terminal" evidence="10">
    <location>
        <begin position="102"/>
        <end position="228"/>
    </location>
</feature>
<evidence type="ECO:0000256" key="3">
    <source>
        <dbReference type="ARBA" id="ARBA00022475"/>
    </source>
</evidence>
<proteinExistence type="predicted"/>
<sequence>MNYKEHVDEHLLIDYAKDQLDSDKRTEIIAHVNMCAQCQTNLKEWELLLNREQQIANDPSPYLKTRIHHSIAKHGKPKRTIAFKPIFASISGVMIVFLCVLLYINMRAQDLTYEVRQNEEIGESELFNHPNTNRLDIIPASTAQNVSGNVWINNATNEMLVEVQGLTHLAERDYQLWVIHSNDQFRSELLQLQNGTAKVYYRGEDLTKLERIKASVEPLGGSDKPTGPETFYVNFTR</sequence>
<gene>
    <name evidence="11" type="ORF">NC799_16855</name>
</gene>
<dbReference type="InterPro" id="IPR018764">
    <property type="entry name" value="RskA_C"/>
</dbReference>
<dbReference type="RefSeq" id="WP_272447600.1">
    <property type="nucleotide sequence ID" value="NZ_JAMQKC010000030.1"/>
</dbReference>
<evidence type="ECO:0000313" key="12">
    <source>
        <dbReference type="Proteomes" id="UP001145069"/>
    </source>
</evidence>
<evidence type="ECO:0000256" key="5">
    <source>
        <dbReference type="ARBA" id="ARBA00022989"/>
    </source>
</evidence>
<dbReference type="Proteomes" id="UP001145069">
    <property type="component" value="Unassembled WGS sequence"/>
</dbReference>
<organism evidence="11 12">
    <name type="scientific">Aquibacillus salsiterrae</name>
    <dbReference type="NCBI Taxonomy" id="2950439"/>
    <lineage>
        <taxon>Bacteria</taxon>
        <taxon>Bacillati</taxon>
        <taxon>Bacillota</taxon>
        <taxon>Bacilli</taxon>
        <taxon>Bacillales</taxon>
        <taxon>Bacillaceae</taxon>
        <taxon>Aquibacillus</taxon>
    </lineage>
</organism>
<evidence type="ECO:0000256" key="4">
    <source>
        <dbReference type="ARBA" id="ARBA00022692"/>
    </source>
</evidence>
<evidence type="ECO:0000256" key="7">
    <source>
        <dbReference type="ARBA" id="ARBA00029829"/>
    </source>
</evidence>
<dbReference type="GO" id="GO:0006417">
    <property type="term" value="P:regulation of translation"/>
    <property type="evidence" value="ECO:0007669"/>
    <property type="project" value="TreeGrafter"/>
</dbReference>
<feature type="transmembrane region" description="Helical" evidence="9">
    <location>
        <begin position="86"/>
        <end position="106"/>
    </location>
</feature>
<evidence type="ECO:0000313" key="11">
    <source>
        <dbReference type="EMBL" id="MDC3418531.1"/>
    </source>
</evidence>
<dbReference type="Pfam" id="PF10099">
    <property type="entry name" value="RskA_C"/>
    <property type="match status" value="1"/>
</dbReference>
<name>A0A9X3WK31_9BACI</name>
<evidence type="ECO:0000256" key="6">
    <source>
        <dbReference type="ARBA" id="ARBA00023136"/>
    </source>
</evidence>